<keyword evidence="2" id="KW-0812">Transmembrane</keyword>
<evidence type="ECO:0000256" key="2">
    <source>
        <dbReference type="SAM" id="Phobius"/>
    </source>
</evidence>
<dbReference type="EMBL" id="CP002917">
    <property type="protein sequence ID" value="AEK37903.1"/>
    <property type="molecule type" value="Genomic_DNA"/>
</dbReference>
<feature type="compositionally biased region" description="Polar residues" evidence="1">
    <location>
        <begin position="128"/>
        <end position="138"/>
    </location>
</feature>
<evidence type="ECO:0000256" key="1">
    <source>
        <dbReference type="SAM" id="MobiDB-lite"/>
    </source>
</evidence>
<sequence length="259" mass="26157">MTQGWGYTPPEGPGSGRPGGSGAGEDDATRVFPPVTPDQAGAAGAAGTAGAGGFQHNPFQSGQWGQQGQYQPQGYPQGQPGQQRQQGDGGGNGTKIALIIVVILLVIALGVLLATQWNNLFGSDDSDNGASSPATTTVVVPPDAGGSGDTEDSTPSTTASQARPTTADLPGGVTPVNAAASNGEPTGNFNSIWLSGPTTPGFAENVRNAYVEAYRVDRNTDQTVIASSPTTGQAYTMSCSDQGSYIHCTGGNDAHVYIA</sequence>
<name>G0HG25_CORVD</name>
<feature type="compositionally biased region" description="Gly residues" evidence="1">
    <location>
        <begin position="13"/>
        <end position="23"/>
    </location>
</feature>
<gene>
    <name evidence="3" type="ordered locus">CVAR_2558</name>
</gene>
<dbReference type="KEGG" id="cva:CVAR_2558"/>
<feature type="compositionally biased region" description="Polar residues" evidence="1">
    <location>
        <begin position="153"/>
        <end position="164"/>
    </location>
</feature>
<feature type="transmembrane region" description="Helical" evidence="2">
    <location>
        <begin position="96"/>
        <end position="117"/>
    </location>
</feature>
<feature type="region of interest" description="Disordered" evidence="1">
    <location>
        <begin position="126"/>
        <end position="182"/>
    </location>
</feature>
<dbReference type="RefSeq" id="WP_014011054.1">
    <property type="nucleotide sequence ID" value="NC_015859.1"/>
</dbReference>
<reference evidence="3 4" key="1">
    <citation type="journal article" date="2011" name="BMC Genomics">
        <title>Complete genome sequence of Corynebacterium variabile DSM 44702 isolated from the surface of smear-ripened cheeses and insights into cheese ripening and flavor generation.</title>
        <authorList>
            <person name="Schroeder J."/>
            <person name="Maus I."/>
            <person name="Trost E."/>
            <person name="Tauch A."/>
        </authorList>
    </citation>
    <scope>NUCLEOTIDE SEQUENCE [LARGE SCALE GENOMIC DNA]</scope>
    <source>
        <strain evidence="4">DSM 44702 / JCM 12073 / NCIMB 30131</strain>
    </source>
</reference>
<feature type="region of interest" description="Disordered" evidence="1">
    <location>
        <begin position="1"/>
        <end position="90"/>
    </location>
</feature>
<dbReference type="Proteomes" id="UP000006659">
    <property type="component" value="Chromosome"/>
</dbReference>
<dbReference type="HOGENOM" id="CLU_078729_1_0_11"/>
<evidence type="ECO:0000313" key="4">
    <source>
        <dbReference type="Proteomes" id="UP000006659"/>
    </source>
</evidence>
<proteinExistence type="predicted"/>
<keyword evidence="2" id="KW-1133">Transmembrane helix</keyword>
<dbReference type="AlphaFoldDB" id="G0HG25"/>
<evidence type="ECO:0000313" key="3">
    <source>
        <dbReference type="EMBL" id="AEK37903.1"/>
    </source>
</evidence>
<protein>
    <submittedName>
        <fullName evidence="3">Uncharacterized protein</fullName>
    </submittedName>
</protein>
<organism evidence="3 4">
    <name type="scientific">Corynebacterium variabile (strain DSM 44702 / CIP 107183 / JCM 12073 / NCIMB 30131)</name>
    <name type="common">Corynebacterium mooreparkense</name>
    <dbReference type="NCBI Taxonomy" id="858619"/>
    <lineage>
        <taxon>Bacteria</taxon>
        <taxon>Bacillati</taxon>
        <taxon>Actinomycetota</taxon>
        <taxon>Actinomycetes</taxon>
        <taxon>Mycobacteriales</taxon>
        <taxon>Corynebacteriaceae</taxon>
        <taxon>Corynebacterium</taxon>
    </lineage>
</organism>
<feature type="compositionally biased region" description="Low complexity" evidence="1">
    <location>
        <begin position="60"/>
        <end position="86"/>
    </location>
</feature>
<dbReference type="eggNOG" id="COG0515">
    <property type="taxonomic scope" value="Bacteria"/>
</dbReference>
<dbReference type="STRING" id="858619.CVAR_2558"/>
<keyword evidence="2" id="KW-0472">Membrane</keyword>
<accession>G0HG25</accession>